<feature type="non-terminal residue" evidence="1">
    <location>
        <position position="85"/>
    </location>
</feature>
<feature type="non-terminal residue" evidence="1">
    <location>
        <position position="1"/>
    </location>
</feature>
<keyword evidence="2" id="KW-1185">Reference proteome</keyword>
<sequence>VDFIITFFIIKIYFPSPKILGFSLDRTSAIHINPRYLSLQSHVNFLQSLSTISAVGKCYPSRTSSVNICRSNERGKYRKFGCNSA</sequence>
<protein>
    <submittedName>
        <fullName evidence="1">Uncharacterized protein</fullName>
    </submittedName>
</protein>
<proteinExistence type="predicted"/>
<dbReference type="AlphaFoldDB" id="A0A5D2FG17"/>
<name>A0A5D2FG17_GOSDA</name>
<accession>A0A5D2FG17</accession>
<reference evidence="1 2" key="1">
    <citation type="submission" date="2019-06" db="EMBL/GenBank/DDBJ databases">
        <title>WGS assembly of Gossypium darwinii.</title>
        <authorList>
            <person name="Chen Z.J."/>
            <person name="Sreedasyam A."/>
            <person name="Ando A."/>
            <person name="Song Q."/>
            <person name="De L."/>
            <person name="Hulse-Kemp A."/>
            <person name="Ding M."/>
            <person name="Ye W."/>
            <person name="Kirkbride R."/>
            <person name="Jenkins J."/>
            <person name="Plott C."/>
            <person name="Lovell J."/>
            <person name="Lin Y.-M."/>
            <person name="Vaughn R."/>
            <person name="Liu B."/>
            <person name="Li W."/>
            <person name="Simpson S."/>
            <person name="Scheffler B."/>
            <person name="Saski C."/>
            <person name="Grover C."/>
            <person name="Hu G."/>
            <person name="Conover J."/>
            <person name="Carlson J."/>
            <person name="Shu S."/>
            <person name="Boston L."/>
            <person name="Williams M."/>
            <person name="Peterson D."/>
            <person name="Mcgee K."/>
            <person name="Jones D."/>
            <person name="Wendel J."/>
            <person name="Stelly D."/>
            <person name="Grimwood J."/>
            <person name="Schmutz J."/>
        </authorList>
    </citation>
    <scope>NUCLEOTIDE SEQUENCE [LARGE SCALE GENOMIC DNA]</scope>
    <source>
        <strain evidence="1">1808015.09</strain>
    </source>
</reference>
<dbReference type="EMBL" id="CM017695">
    <property type="protein sequence ID" value="TYH04368.1"/>
    <property type="molecule type" value="Genomic_DNA"/>
</dbReference>
<organism evidence="1 2">
    <name type="scientific">Gossypium darwinii</name>
    <name type="common">Darwin's cotton</name>
    <name type="synonym">Gossypium barbadense var. darwinii</name>
    <dbReference type="NCBI Taxonomy" id="34276"/>
    <lineage>
        <taxon>Eukaryota</taxon>
        <taxon>Viridiplantae</taxon>
        <taxon>Streptophyta</taxon>
        <taxon>Embryophyta</taxon>
        <taxon>Tracheophyta</taxon>
        <taxon>Spermatophyta</taxon>
        <taxon>Magnoliopsida</taxon>
        <taxon>eudicotyledons</taxon>
        <taxon>Gunneridae</taxon>
        <taxon>Pentapetalae</taxon>
        <taxon>rosids</taxon>
        <taxon>malvids</taxon>
        <taxon>Malvales</taxon>
        <taxon>Malvaceae</taxon>
        <taxon>Malvoideae</taxon>
        <taxon>Gossypium</taxon>
    </lineage>
</organism>
<dbReference type="Proteomes" id="UP000323506">
    <property type="component" value="Chromosome A08"/>
</dbReference>
<gene>
    <name evidence="1" type="ORF">ES288_A08G000400v1</name>
</gene>
<evidence type="ECO:0000313" key="1">
    <source>
        <dbReference type="EMBL" id="TYH04368.1"/>
    </source>
</evidence>
<evidence type="ECO:0000313" key="2">
    <source>
        <dbReference type="Proteomes" id="UP000323506"/>
    </source>
</evidence>